<proteinExistence type="predicted"/>
<reference evidence="1" key="2">
    <citation type="submission" date="2022-06" db="EMBL/GenBank/DDBJ databases">
        <title>Thermospira aquatica gen. nov., sp. nov.</title>
        <authorList>
            <person name="Ben Ali Gam Z."/>
            <person name="Labat M."/>
        </authorList>
    </citation>
    <scope>NUCLEOTIDE SEQUENCE</scope>
    <source>
        <strain evidence="1">F1F22</strain>
    </source>
</reference>
<evidence type="ECO:0000313" key="1">
    <source>
        <dbReference type="EMBL" id="URA09378.1"/>
    </source>
</evidence>
<sequence>MKRVVLFLCLFLPLVGWAGPLFHRGTEVREVSTKYFRILYAAGDENTAHRLASLADSIYEEWFTRLGLKKTYSFLVILTPHIEAMNGMFTSLPRNTIILYNYIENPLYVPSDDALRSLFTHELLHAISLNVKTPTWDFLSTIYGDFLSPQLLQQPWWMVEGITVSGESFLGHGRVNSPSHRALLVQHFLERKFEDVTDVANFRFGKKGYYHYIYGGFFSDYLQKRYGWEKYAELWKKSASAFWPYSFDTTFKSVYGASVEEEWAQFATTFVLSVSRPNLQYEVVYKGDELSLRNIGEEVYLIDEANERIYHQKEKGWVFAGEGRDIAGHGDVRAFRQRKSKEGKPQDGFVLKKGKKQMGFFSRFMDMDVLGDTYLGVQAEGLMSKLVLIEQGKTNELLPAHPNVQYMFPRFVSEEQAVWITLVSNRPFLGVWERGKGDIRFYDLSRYEVTSLSVYSNEVWMVVFPRGENTLGRVAKFSLQTEELWVSGVEVLGGFYKVAATSDTLYLVQRFSEVQQCIRVNKEHFLVTMEGEMKKSTAVALEIAPMEEPPQFVSRSGRRSQDYFPGVRVPFVYPEPSVLFSMLQLSLVYDLWLYHEDPLQENAFSARINHGAAYSPWTMLDGEWENRYFYPFSTVVGGTAFFSSRLYYETLRLGFSYQWDIASRNVVLWQNRAFFVVWEPSFSTDHGRKATYQSSLTWSMSDGSFVPFPYPIFRGPLYLEARGDDGGDYSLYGTAVYSYNNLSLGVLGGWGSKDFFSPLDIPRGNFLFGLESLATNMPIYQRFIGGHGYVVWTLPIEAGYKHFPVYFDSLGAVAGTYALYLQRGTEAKNFYALYLQMYSKWIVGYILPLSLVTEMLWPSEVEEGFLRIGIATTF</sequence>
<dbReference type="RefSeq" id="WP_271434506.1">
    <property type="nucleotide sequence ID" value="NZ_CP073355.1"/>
</dbReference>
<dbReference type="KEGG" id="taqu:KDW03_07735"/>
<protein>
    <submittedName>
        <fullName evidence="1">Uncharacterized protein</fullName>
    </submittedName>
</protein>
<name>A0AAX3BBB2_9SPIR</name>
<accession>A0AAX3BBB2</accession>
<evidence type="ECO:0000313" key="2">
    <source>
        <dbReference type="Proteomes" id="UP001056539"/>
    </source>
</evidence>
<dbReference type="Proteomes" id="UP001056539">
    <property type="component" value="Chromosome"/>
</dbReference>
<dbReference type="EMBL" id="CP073355">
    <property type="protein sequence ID" value="URA09378.1"/>
    <property type="molecule type" value="Genomic_DNA"/>
</dbReference>
<keyword evidence="2" id="KW-1185">Reference proteome</keyword>
<dbReference type="AlphaFoldDB" id="A0AAX3BBB2"/>
<reference evidence="1" key="1">
    <citation type="submission" date="2021-04" db="EMBL/GenBank/DDBJ databases">
        <authorList>
            <person name="Postec A."/>
        </authorList>
    </citation>
    <scope>NUCLEOTIDE SEQUENCE</scope>
    <source>
        <strain evidence="1">F1F22</strain>
    </source>
</reference>
<gene>
    <name evidence="1" type="ORF">KDW03_07735</name>
</gene>
<organism evidence="1 2">
    <name type="scientific">Thermospira aquatica</name>
    <dbReference type="NCBI Taxonomy" id="2828656"/>
    <lineage>
        <taxon>Bacteria</taxon>
        <taxon>Pseudomonadati</taxon>
        <taxon>Spirochaetota</taxon>
        <taxon>Spirochaetia</taxon>
        <taxon>Brevinematales</taxon>
        <taxon>Thermospiraceae</taxon>
        <taxon>Thermospira</taxon>
    </lineage>
</organism>